<proteinExistence type="predicted"/>
<name>A0A2I6UFY9_9CAUD</name>
<dbReference type="RefSeq" id="YP_009639308.1">
    <property type="nucleotide sequence ID" value="NC_042348.1"/>
</dbReference>
<keyword evidence="4" id="KW-1185">Reference proteome</keyword>
<accession>A0A2I6UFY9</accession>
<evidence type="ECO:0000256" key="1">
    <source>
        <dbReference type="SAM" id="Coils"/>
    </source>
</evidence>
<feature type="region of interest" description="Disordered" evidence="2">
    <location>
        <begin position="419"/>
        <end position="449"/>
    </location>
</feature>
<sequence length="449" mass="50277">MAHYDATDAHFDRNVEAWRMIDRMFSGEGATRELLRGAFESRRAFEKRRELADWRPYTRDLVSRLSGELFTRAGEITRDTVVSDSYLSRIGPSQESYTVQLMRLADVLVAYDEAIVVMDPAQGLRVVEPQHVPRHTADAITVQGTRDDPDAGIAEDQESVKAWTVYYDDRYEVWVRDTTEDDQEERLVESGRYYDEDPSWSFSAGPPAVRVELPWSVSFGEAVARAHRSLYRLESKYDSALQNSLQGLLQIATGGDDAVKEQIERALKRGAIAIPYDKDHGEHQPVNVGTEGLSPAKDQLERKTRELRKTAYASLEEASQRMTATEVDSRTRSGPVAALSQLAETVQSAEEQILQVVAEAEDARRAQEDLEPDVDWPTDYSHAFDDSDEGLVKDLFGALDLPVDVDTAAQAVAARVKSAGIDPNEDAIREEIRRKRDREAQAESAGGLL</sequence>
<evidence type="ECO:0000256" key="2">
    <source>
        <dbReference type="SAM" id="MobiDB-lite"/>
    </source>
</evidence>
<evidence type="ECO:0000313" key="4">
    <source>
        <dbReference type="Proteomes" id="UP000259847"/>
    </source>
</evidence>
<feature type="compositionally biased region" description="Basic and acidic residues" evidence="2">
    <location>
        <begin position="426"/>
        <end position="441"/>
    </location>
</feature>
<reference evidence="3 4" key="1">
    <citation type="submission" date="2017-07" db="EMBL/GenBank/DDBJ databases">
        <title>Characterization of ecologically diverse viruses infecting co-occurring strains of cosmopolitan hyperhalophilic Bacteroidetes.</title>
        <authorList>
            <person name="Villamor J."/>
            <person name="Ramos-Barbero M.D."/>
            <person name="Gonzalez-Torres P."/>
            <person name="Gabaldon T."/>
            <person name="Rollesso-Mora R."/>
            <person name="Meseguer I."/>
            <person name="Martinez-Garcia M."/>
            <person name="Santos F."/>
            <person name="Anton J."/>
        </authorList>
    </citation>
    <scope>NUCLEOTIDE SEQUENCE [LARGE SCALE GENOMIC DNA]</scope>
</reference>
<keyword evidence="1" id="KW-0175">Coiled coil</keyword>
<dbReference type="KEGG" id="vg:40236099"/>
<dbReference type="Proteomes" id="UP000259847">
    <property type="component" value="Segment"/>
</dbReference>
<organism evidence="3 4">
    <name type="scientific">Salinibacter phage M1EM-1</name>
    <dbReference type="NCBI Taxonomy" id="2681616"/>
    <lineage>
        <taxon>Viruses</taxon>
        <taxon>Duplodnaviria</taxon>
        <taxon>Heunggongvirae</taxon>
        <taxon>Uroviricota</taxon>
        <taxon>Caudoviricetes</taxon>
        <taxon>Holosalinivirus</taxon>
        <taxon>Holosalinivirus M1EM1</taxon>
    </lineage>
</organism>
<dbReference type="GeneID" id="40236099"/>
<feature type="coiled-coil region" evidence="1">
    <location>
        <begin position="339"/>
        <end position="366"/>
    </location>
</feature>
<dbReference type="EMBL" id="MF580955">
    <property type="protein sequence ID" value="AUO78913.1"/>
    <property type="molecule type" value="Genomic_DNA"/>
</dbReference>
<protein>
    <submittedName>
        <fullName evidence="3">Structural protein</fullName>
    </submittedName>
</protein>
<evidence type="ECO:0000313" key="3">
    <source>
        <dbReference type="EMBL" id="AUO78913.1"/>
    </source>
</evidence>